<dbReference type="PANTHER" id="PTHR33494">
    <property type="entry name" value="OS02G0793800 PROTEIN"/>
    <property type="match status" value="1"/>
</dbReference>
<dbReference type="AlphaFoldDB" id="A0A2N9I2A3"/>
<evidence type="ECO:0000259" key="1">
    <source>
        <dbReference type="Pfam" id="PF24818"/>
    </source>
</evidence>
<proteinExistence type="predicted"/>
<sequence>MEQEDNLVWFNMEQYISDGGLYNAVHQFRDVGSTSYHRGLQISEAVNNNADQETQLKDDSDIEAILNYTPLGLKLTITDSYENLINCSLNREKNIECVDETNHSFGHGGVQVKASKDFKKPKALKLRASLIKIGEWQEVAQHNEDLLVKCYFSKRQLIWEVLPKSTTLKKKIEINWCDILAIRTIIEEHKPGVLEIELNNPPSFHEENDLAPGKHITWHVSADFTNGQALIYRRHYIEFHPGVLEKCKDGLLKLDLLKLSKKSFPTLSSPYFNSNFLGTTTPLVDMPQAPAYPQAKRPCLRPTIPQVNHAYDPMRDQIQGPHSIPTIPQVINPNIFHQNNNVLAPRVEGSEGLLSDAQRLANLRKQLLHDHEEVEVQDIEQNEKYIARIKSLTNLLLDWQNEQNSGNNTQTQDITRNQLSAGALQHAQYDHYQ</sequence>
<accession>A0A2N9I2A3</accession>
<dbReference type="Pfam" id="PF24818">
    <property type="entry name" value="PH_TRF2_HOY1"/>
    <property type="match status" value="1"/>
</dbReference>
<reference evidence="2" key="1">
    <citation type="submission" date="2018-02" db="EMBL/GenBank/DDBJ databases">
        <authorList>
            <person name="Cohen D.B."/>
            <person name="Kent A.D."/>
        </authorList>
    </citation>
    <scope>NUCLEOTIDE SEQUENCE</scope>
</reference>
<dbReference type="InterPro" id="IPR057939">
    <property type="entry name" value="TRF2_HOY1_PH"/>
</dbReference>
<feature type="domain" description="TRF2/HOY1 PH-like" evidence="1">
    <location>
        <begin position="126"/>
        <end position="245"/>
    </location>
</feature>
<organism evidence="2">
    <name type="scientific">Fagus sylvatica</name>
    <name type="common">Beechnut</name>
    <dbReference type="NCBI Taxonomy" id="28930"/>
    <lineage>
        <taxon>Eukaryota</taxon>
        <taxon>Viridiplantae</taxon>
        <taxon>Streptophyta</taxon>
        <taxon>Embryophyta</taxon>
        <taxon>Tracheophyta</taxon>
        <taxon>Spermatophyta</taxon>
        <taxon>Magnoliopsida</taxon>
        <taxon>eudicotyledons</taxon>
        <taxon>Gunneridae</taxon>
        <taxon>Pentapetalae</taxon>
        <taxon>rosids</taxon>
        <taxon>fabids</taxon>
        <taxon>Fagales</taxon>
        <taxon>Fagaceae</taxon>
        <taxon>Fagus</taxon>
    </lineage>
</organism>
<protein>
    <recommendedName>
        <fullName evidence="1">TRF2/HOY1 PH-like domain-containing protein</fullName>
    </recommendedName>
</protein>
<name>A0A2N9I2A3_FAGSY</name>
<dbReference type="EMBL" id="OIVN01004569">
    <property type="protein sequence ID" value="SPD18149.1"/>
    <property type="molecule type" value="Genomic_DNA"/>
</dbReference>
<evidence type="ECO:0000313" key="2">
    <source>
        <dbReference type="EMBL" id="SPD18149.1"/>
    </source>
</evidence>
<dbReference type="PANTHER" id="PTHR33494:SF5">
    <property type="entry name" value="F10A16.6 PROTEIN"/>
    <property type="match status" value="1"/>
</dbReference>
<gene>
    <name evidence="2" type="ORF">FSB_LOCUS46031</name>
</gene>